<dbReference type="Proteomes" id="UP000887013">
    <property type="component" value="Unassembled WGS sequence"/>
</dbReference>
<dbReference type="EMBL" id="BMAW01007601">
    <property type="protein sequence ID" value="GFT04534.1"/>
    <property type="molecule type" value="Genomic_DNA"/>
</dbReference>
<name>A0A8X6TFR9_NEPPI</name>
<proteinExistence type="predicted"/>
<reference evidence="1" key="1">
    <citation type="submission" date="2020-08" db="EMBL/GenBank/DDBJ databases">
        <title>Multicomponent nature underlies the extraordinary mechanical properties of spider dragline silk.</title>
        <authorList>
            <person name="Kono N."/>
            <person name="Nakamura H."/>
            <person name="Mori M."/>
            <person name="Yoshida Y."/>
            <person name="Ohtoshi R."/>
            <person name="Malay A.D."/>
            <person name="Moran D.A.P."/>
            <person name="Tomita M."/>
            <person name="Numata K."/>
            <person name="Arakawa K."/>
        </authorList>
    </citation>
    <scope>NUCLEOTIDE SEQUENCE</scope>
</reference>
<accession>A0A8X6TFR9</accession>
<keyword evidence="2" id="KW-1185">Reference proteome</keyword>
<evidence type="ECO:0000313" key="2">
    <source>
        <dbReference type="Proteomes" id="UP000887013"/>
    </source>
</evidence>
<gene>
    <name evidence="1" type="ORF">NPIL_255221</name>
</gene>
<organism evidence="1 2">
    <name type="scientific">Nephila pilipes</name>
    <name type="common">Giant wood spider</name>
    <name type="synonym">Nephila maculata</name>
    <dbReference type="NCBI Taxonomy" id="299642"/>
    <lineage>
        <taxon>Eukaryota</taxon>
        <taxon>Metazoa</taxon>
        <taxon>Ecdysozoa</taxon>
        <taxon>Arthropoda</taxon>
        <taxon>Chelicerata</taxon>
        <taxon>Arachnida</taxon>
        <taxon>Araneae</taxon>
        <taxon>Araneomorphae</taxon>
        <taxon>Entelegynae</taxon>
        <taxon>Araneoidea</taxon>
        <taxon>Nephilidae</taxon>
        <taxon>Nephila</taxon>
    </lineage>
</organism>
<dbReference type="AlphaFoldDB" id="A0A8X6TFR9"/>
<evidence type="ECO:0000313" key="1">
    <source>
        <dbReference type="EMBL" id="GFT04534.1"/>
    </source>
</evidence>
<comment type="caution">
    <text evidence="1">The sequence shown here is derived from an EMBL/GenBank/DDBJ whole genome shotgun (WGS) entry which is preliminary data.</text>
</comment>
<protein>
    <submittedName>
        <fullName evidence="1">Uncharacterized protein</fullName>
    </submittedName>
</protein>
<sequence>MFILTRKTGSEARERLGIPKHSCTARADFYTTLLGFRRTDVRKRAIVLDLLEASVTCCPLRRDWFFLNNQQENEPEKGLRRTKNGGSVPAPEIGLVATSTWCGVEDTRCGTENIVGFPKLSQNNLLLL</sequence>